<comment type="subcellular location">
    <subcellularLocation>
        <location evidence="1">Nucleus</location>
    </subcellularLocation>
</comment>
<dbReference type="PROSITE" id="PS00036">
    <property type="entry name" value="BZIP_BASIC"/>
    <property type="match status" value="1"/>
</dbReference>
<keyword evidence="4" id="KW-0238">DNA-binding</keyword>
<organism evidence="10 11">
    <name type="scientific">Nakaseomyces bracarensis</name>
    <dbReference type="NCBI Taxonomy" id="273131"/>
    <lineage>
        <taxon>Eukaryota</taxon>
        <taxon>Fungi</taxon>
        <taxon>Dikarya</taxon>
        <taxon>Ascomycota</taxon>
        <taxon>Saccharomycotina</taxon>
        <taxon>Saccharomycetes</taxon>
        <taxon>Saccharomycetales</taxon>
        <taxon>Saccharomycetaceae</taxon>
        <taxon>Nakaseomyces</taxon>
    </lineage>
</organism>
<evidence type="ECO:0000256" key="8">
    <source>
        <dbReference type="SAM" id="MobiDB-lite"/>
    </source>
</evidence>
<evidence type="ECO:0000256" key="2">
    <source>
        <dbReference type="ARBA" id="ARBA00007163"/>
    </source>
</evidence>
<sequence>MSYQVSSNPEIDVPAKPKRRLYPNNIVDFETWMPPRKRAKTEEEKEIRKLQRVLRNRRSSRQSRDKKQRYVSMLEKHCSLMRQIIEELRYKLNIGSLISEKETWNAYLELQKHDFLSASPSDVMTATSNNDAGSTSRLNAKQNNVSTTGEEVKTPPESSLGEKIQIGTKLDSSEVQNTVVRSIEQIYPSNYSCSAKSILPYIHSPDCESDSCKNTIAESTPVSLGTSISENFNNKSTREGFVSNTMMPWFLFPPECQSPNLNFNNNYFILGDIEDTHTNVEKLKNKDQCDHNALWKGSY</sequence>
<keyword evidence="11" id="KW-1185">Reference proteome</keyword>
<evidence type="ECO:0000256" key="4">
    <source>
        <dbReference type="ARBA" id="ARBA00023125"/>
    </source>
</evidence>
<name>A0ABR4NM57_9SACH</name>
<evidence type="ECO:0000256" key="1">
    <source>
        <dbReference type="ARBA" id="ARBA00004123"/>
    </source>
</evidence>
<evidence type="ECO:0000259" key="9">
    <source>
        <dbReference type="PROSITE" id="PS00036"/>
    </source>
</evidence>
<dbReference type="EMBL" id="JBEVYD010000013">
    <property type="protein sequence ID" value="KAL3228645.1"/>
    <property type="molecule type" value="Genomic_DNA"/>
</dbReference>
<dbReference type="InterPro" id="IPR004827">
    <property type="entry name" value="bZIP"/>
</dbReference>
<feature type="region of interest" description="Disordered" evidence="8">
    <location>
        <begin position="125"/>
        <end position="161"/>
    </location>
</feature>
<comment type="caution">
    <text evidence="10">The sequence shown here is derived from an EMBL/GenBank/DDBJ whole genome shotgun (WGS) entry which is preliminary data.</text>
</comment>
<protein>
    <recommendedName>
        <fullName evidence="9">BZIP domain-containing protein</fullName>
    </recommendedName>
</protein>
<comment type="similarity">
    <text evidence="2">Belongs to the bZIP family.</text>
</comment>
<dbReference type="Proteomes" id="UP001623330">
    <property type="component" value="Unassembled WGS sequence"/>
</dbReference>
<dbReference type="PANTHER" id="PTHR46714:SF6">
    <property type="entry name" value="TRANSCRIPTIONAL ACTIVATOR HAC1"/>
    <property type="match status" value="1"/>
</dbReference>
<evidence type="ECO:0000256" key="7">
    <source>
        <dbReference type="ARBA" id="ARBA00023242"/>
    </source>
</evidence>
<evidence type="ECO:0000313" key="10">
    <source>
        <dbReference type="EMBL" id="KAL3228645.1"/>
    </source>
</evidence>
<evidence type="ECO:0000313" key="11">
    <source>
        <dbReference type="Proteomes" id="UP001623330"/>
    </source>
</evidence>
<keyword evidence="6" id="KW-0834">Unfolded protein response</keyword>
<proteinExistence type="inferred from homology"/>
<feature type="compositionally biased region" description="Polar residues" evidence="8">
    <location>
        <begin position="125"/>
        <end position="149"/>
    </location>
</feature>
<dbReference type="PANTHER" id="PTHR46714">
    <property type="entry name" value="TRANSCRIPTIONAL ACTIVATOR HAC1"/>
    <property type="match status" value="1"/>
</dbReference>
<keyword evidence="7" id="KW-0539">Nucleus</keyword>
<evidence type="ECO:0000256" key="5">
    <source>
        <dbReference type="ARBA" id="ARBA00023163"/>
    </source>
</evidence>
<gene>
    <name evidence="10" type="ORF">RNJ44_02590</name>
</gene>
<keyword evidence="5" id="KW-0804">Transcription</keyword>
<keyword evidence="3" id="KW-0805">Transcription regulation</keyword>
<reference evidence="10 11" key="1">
    <citation type="submission" date="2024-05" db="EMBL/GenBank/DDBJ databases">
        <title>Long read based assembly of the Candida bracarensis genome reveals expanded adhesin content.</title>
        <authorList>
            <person name="Marcet-Houben M."/>
            <person name="Ksiezopolska E."/>
            <person name="Gabaldon T."/>
        </authorList>
    </citation>
    <scope>NUCLEOTIDE SEQUENCE [LARGE SCALE GENOMIC DNA]</scope>
    <source>
        <strain evidence="10 11">CBM6</strain>
    </source>
</reference>
<dbReference type="SUPFAM" id="SSF57959">
    <property type="entry name" value="Leucine zipper domain"/>
    <property type="match status" value="1"/>
</dbReference>
<accession>A0ABR4NM57</accession>
<evidence type="ECO:0000256" key="6">
    <source>
        <dbReference type="ARBA" id="ARBA00023230"/>
    </source>
</evidence>
<dbReference type="InterPro" id="IPR044280">
    <property type="entry name" value="Hac1/HY5"/>
</dbReference>
<feature type="domain" description="BZIP" evidence="9">
    <location>
        <begin position="52"/>
        <end position="66"/>
    </location>
</feature>
<dbReference type="Gene3D" id="1.20.5.170">
    <property type="match status" value="1"/>
</dbReference>
<evidence type="ECO:0000256" key="3">
    <source>
        <dbReference type="ARBA" id="ARBA00023015"/>
    </source>
</evidence>
<dbReference type="InterPro" id="IPR046347">
    <property type="entry name" value="bZIP_sf"/>
</dbReference>